<name>A0A131YRA5_RHIAP</name>
<feature type="compositionally biased region" description="Basic and acidic residues" evidence="1">
    <location>
        <begin position="230"/>
        <end position="242"/>
    </location>
</feature>
<protein>
    <submittedName>
        <fullName evidence="2">Uncharacterized protein</fullName>
    </submittedName>
</protein>
<evidence type="ECO:0000256" key="1">
    <source>
        <dbReference type="SAM" id="MobiDB-lite"/>
    </source>
</evidence>
<sequence length="249" mass="27889">MQFPPELRGCQPFLTSAFQQQEQPWGAPLPVNHGPPSVPLDMPSVQLYSGLCATPLEQQQQPWPPSSPPLAAFPHAATPWVQRVPESMPWGTYPTAIPGESQVMRFSAGETPRWAMNERRFRKRHLPHLVDAGLPPRKQVITEEKIAAQLNDLSLDGMMPSSREEAVDKEKRLHVLCPDLEPSPEPLLPRSVLEDLRKQTSMAVVLWQPPLAPKLTDPAQEAEESSSDTEVQKSCKSNRQEQEETSMDL</sequence>
<dbReference type="EMBL" id="GEDV01006764">
    <property type="protein sequence ID" value="JAP81793.1"/>
    <property type="molecule type" value="Transcribed_RNA"/>
</dbReference>
<evidence type="ECO:0000313" key="2">
    <source>
        <dbReference type="EMBL" id="JAP81793.1"/>
    </source>
</evidence>
<reference evidence="2" key="1">
    <citation type="journal article" date="2016" name="Ticks Tick Borne Dis.">
        <title>De novo assembly and annotation of the salivary gland transcriptome of Rhipicephalus appendiculatus male and female ticks during blood feeding.</title>
        <authorList>
            <person name="de Castro M.H."/>
            <person name="de Klerk D."/>
            <person name="Pienaar R."/>
            <person name="Latif A.A."/>
            <person name="Rees D.J."/>
            <person name="Mans B.J."/>
        </authorList>
    </citation>
    <scope>NUCLEOTIDE SEQUENCE</scope>
    <source>
        <tissue evidence="2">Salivary glands</tissue>
    </source>
</reference>
<accession>A0A131YRA5</accession>
<proteinExistence type="predicted"/>
<feature type="region of interest" description="Disordered" evidence="1">
    <location>
        <begin position="209"/>
        <end position="249"/>
    </location>
</feature>
<dbReference type="AlphaFoldDB" id="A0A131YRA5"/>
<organism evidence="2">
    <name type="scientific">Rhipicephalus appendiculatus</name>
    <name type="common">Brown ear tick</name>
    <dbReference type="NCBI Taxonomy" id="34631"/>
    <lineage>
        <taxon>Eukaryota</taxon>
        <taxon>Metazoa</taxon>
        <taxon>Ecdysozoa</taxon>
        <taxon>Arthropoda</taxon>
        <taxon>Chelicerata</taxon>
        <taxon>Arachnida</taxon>
        <taxon>Acari</taxon>
        <taxon>Parasitiformes</taxon>
        <taxon>Ixodida</taxon>
        <taxon>Ixodoidea</taxon>
        <taxon>Ixodidae</taxon>
        <taxon>Rhipicephalinae</taxon>
        <taxon>Rhipicephalus</taxon>
        <taxon>Rhipicephalus</taxon>
    </lineage>
</organism>